<keyword evidence="3" id="KW-1185">Reference proteome</keyword>
<dbReference type="Proteomes" id="UP001610432">
    <property type="component" value="Unassembled WGS sequence"/>
</dbReference>
<accession>A0ABR4LP90</accession>
<gene>
    <name evidence="2" type="ORF">BJX67DRAFT_382082</name>
</gene>
<evidence type="ECO:0000313" key="3">
    <source>
        <dbReference type="Proteomes" id="UP001610432"/>
    </source>
</evidence>
<organism evidence="2 3">
    <name type="scientific">Aspergillus lucknowensis</name>
    <dbReference type="NCBI Taxonomy" id="176173"/>
    <lineage>
        <taxon>Eukaryota</taxon>
        <taxon>Fungi</taxon>
        <taxon>Dikarya</taxon>
        <taxon>Ascomycota</taxon>
        <taxon>Pezizomycotina</taxon>
        <taxon>Eurotiomycetes</taxon>
        <taxon>Eurotiomycetidae</taxon>
        <taxon>Eurotiales</taxon>
        <taxon>Aspergillaceae</taxon>
        <taxon>Aspergillus</taxon>
        <taxon>Aspergillus subgen. Nidulantes</taxon>
    </lineage>
</organism>
<protein>
    <submittedName>
        <fullName evidence="2">Uncharacterized protein</fullName>
    </submittedName>
</protein>
<dbReference type="GeneID" id="98148226"/>
<feature type="region of interest" description="Disordered" evidence="1">
    <location>
        <begin position="1"/>
        <end position="20"/>
    </location>
</feature>
<evidence type="ECO:0000313" key="2">
    <source>
        <dbReference type="EMBL" id="KAL2866276.1"/>
    </source>
</evidence>
<dbReference type="EMBL" id="JBFXLQ010000026">
    <property type="protein sequence ID" value="KAL2866276.1"/>
    <property type="molecule type" value="Genomic_DNA"/>
</dbReference>
<comment type="caution">
    <text evidence="2">The sequence shown here is derived from an EMBL/GenBank/DDBJ whole genome shotgun (WGS) entry which is preliminary data.</text>
</comment>
<reference evidence="2 3" key="1">
    <citation type="submission" date="2024-07" db="EMBL/GenBank/DDBJ databases">
        <title>Section-level genome sequencing and comparative genomics of Aspergillus sections Usti and Cavernicolus.</title>
        <authorList>
            <consortium name="Lawrence Berkeley National Laboratory"/>
            <person name="Nybo J.L."/>
            <person name="Vesth T.C."/>
            <person name="Theobald S."/>
            <person name="Frisvad J.C."/>
            <person name="Larsen T.O."/>
            <person name="Kjaerboelling I."/>
            <person name="Rothschild-Mancinelli K."/>
            <person name="Lyhne E.K."/>
            <person name="Kogle M.E."/>
            <person name="Barry K."/>
            <person name="Clum A."/>
            <person name="Na H."/>
            <person name="Ledsgaard L."/>
            <person name="Lin J."/>
            <person name="Lipzen A."/>
            <person name="Kuo A."/>
            <person name="Riley R."/>
            <person name="Mondo S."/>
            <person name="Labutti K."/>
            <person name="Haridas S."/>
            <person name="Pangalinan J."/>
            <person name="Salamov A.A."/>
            <person name="Simmons B.A."/>
            <person name="Magnuson J.K."/>
            <person name="Chen J."/>
            <person name="Drula E."/>
            <person name="Henrissat B."/>
            <person name="Wiebenga A."/>
            <person name="Lubbers R.J."/>
            <person name="Gomes A.C."/>
            <person name="Macurrencykelacurrency M.R."/>
            <person name="Stajich J."/>
            <person name="Grigoriev I.V."/>
            <person name="Mortensen U.H."/>
            <person name="De Vries R.P."/>
            <person name="Baker S.E."/>
            <person name="Andersen M.R."/>
        </authorList>
    </citation>
    <scope>NUCLEOTIDE SEQUENCE [LARGE SCALE GENOMIC DNA]</scope>
    <source>
        <strain evidence="2 3">CBS 449.75</strain>
    </source>
</reference>
<feature type="region of interest" description="Disordered" evidence="1">
    <location>
        <begin position="29"/>
        <end position="52"/>
    </location>
</feature>
<proteinExistence type="predicted"/>
<evidence type="ECO:0000256" key="1">
    <source>
        <dbReference type="SAM" id="MobiDB-lite"/>
    </source>
</evidence>
<feature type="compositionally biased region" description="Low complexity" evidence="1">
    <location>
        <begin position="38"/>
        <end position="52"/>
    </location>
</feature>
<sequence length="266" mass="30773">MAEDNPETPIPNRTHTRPDAQYVLNLLRNRPSNPKPLAPTQAQAHAHQPAPTLIETKAKTKINPDSTLRAMLERNRAHAERREARERRIERPLEYPHFTHALTCTEKACGRLLGALTLGLFYYDAREGIYDPRKSPAFFNTESAREMAMLPASMRAVREVNMGPGQKELYIPCILESLGLGAVRGEGDGEEGRDWTARREEEVAFAQYRVDYHVYLHYLRVECRVEAWDVQNHIDTKRWRWCLERGRGQGWGDLRGRYVWERRGAI</sequence>
<dbReference type="RefSeq" id="XP_070885255.1">
    <property type="nucleotide sequence ID" value="XM_071033154.1"/>
</dbReference>
<name>A0ABR4LP90_9EURO</name>